<dbReference type="InterPro" id="IPR003718">
    <property type="entry name" value="OsmC/Ohr_fam"/>
</dbReference>
<dbReference type="PANTHER" id="PTHR42830:SF2">
    <property type="entry name" value="OSMC_OHR FAMILY PROTEIN"/>
    <property type="match status" value="1"/>
</dbReference>
<dbReference type="RefSeq" id="WP_129929726.1">
    <property type="nucleotide sequence ID" value="NZ_CP159510.1"/>
</dbReference>
<dbReference type="Gene3D" id="3.30.300.20">
    <property type="match status" value="1"/>
</dbReference>
<reference evidence="1" key="1">
    <citation type="submission" date="2024-06" db="EMBL/GenBank/DDBJ databases">
        <authorList>
            <person name="Fan A."/>
            <person name="Zhang F.Y."/>
            <person name="Zhang L."/>
        </authorList>
    </citation>
    <scope>NUCLEOTIDE SEQUENCE</scope>
    <source>
        <strain evidence="1">Y61</strain>
    </source>
</reference>
<sequence>MTDFTFHAGGCWRGSWDGSGRIKAGNLENVISVDPSMGGAGTGTNPDELLLSALSSCYMITLGIRLHKENIVYDHISIQSEGSVTKKGGLHFESVTHRPIICLSGQITDHLRERLSFCIRQAEKDCMIAKAVHGNVRINVAPRFETVTG</sequence>
<evidence type="ECO:0000313" key="1">
    <source>
        <dbReference type="EMBL" id="XCJ15820.1"/>
    </source>
</evidence>
<dbReference type="InterPro" id="IPR052707">
    <property type="entry name" value="OsmC_Ohr_Peroxiredoxin"/>
</dbReference>
<dbReference type="PANTHER" id="PTHR42830">
    <property type="entry name" value="OSMOTICALLY INDUCIBLE FAMILY PROTEIN"/>
    <property type="match status" value="1"/>
</dbReference>
<name>A0AAU8IC56_9BACL</name>
<dbReference type="InterPro" id="IPR036102">
    <property type="entry name" value="OsmC/Ohrsf"/>
</dbReference>
<dbReference type="SUPFAM" id="SSF82784">
    <property type="entry name" value="OsmC-like"/>
    <property type="match status" value="1"/>
</dbReference>
<dbReference type="AlphaFoldDB" id="A0AAU8IC56"/>
<dbReference type="InterPro" id="IPR015946">
    <property type="entry name" value="KH_dom-like_a/b"/>
</dbReference>
<protein>
    <submittedName>
        <fullName evidence="1">OsmC family protein</fullName>
    </submittedName>
</protein>
<organism evidence="1">
    <name type="scientific">Sporolactobacillus sp. Y61</name>
    <dbReference type="NCBI Taxonomy" id="3160863"/>
    <lineage>
        <taxon>Bacteria</taxon>
        <taxon>Bacillati</taxon>
        <taxon>Bacillota</taxon>
        <taxon>Bacilli</taxon>
        <taxon>Bacillales</taxon>
        <taxon>Sporolactobacillaceae</taxon>
        <taxon>Sporolactobacillus</taxon>
    </lineage>
</organism>
<accession>A0AAU8IC56</accession>
<proteinExistence type="predicted"/>
<dbReference type="EMBL" id="CP159510">
    <property type="protein sequence ID" value="XCJ15820.1"/>
    <property type="molecule type" value="Genomic_DNA"/>
</dbReference>
<dbReference type="Pfam" id="PF02566">
    <property type="entry name" value="OsmC"/>
    <property type="match status" value="1"/>
</dbReference>
<gene>
    <name evidence="1" type="ORF">ABNN70_08785</name>
</gene>